<dbReference type="GeneID" id="43662610"/>
<feature type="transmembrane region" description="Helical" evidence="1">
    <location>
        <begin position="24"/>
        <end position="46"/>
    </location>
</feature>
<evidence type="ECO:0000313" key="3">
    <source>
        <dbReference type="Proteomes" id="UP000326268"/>
    </source>
</evidence>
<keyword evidence="1" id="KW-1133">Transmembrane helix</keyword>
<evidence type="ECO:0000313" key="2">
    <source>
        <dbReference type="EMBL" id="KAE8365787.1"/>
    </source>
</evidence>
<sequence>MKSIVIDSTLVNSEIITICSDDHYFLLFLYAMAIIVAEPFFFLPFFRWFPVCGTAKIHSHAPN</sequence>
<reference evidence="2 3" key="1">
    <citation type="submission" date="2019-04" db="EMBL/GenBank/DDBJ databases">
        <title>Friends and foes A comparative genomics studyof 23 Aspergillus species from section Flavi.</title>
        <authorList>
            <consortium name="DOE Joint Genome Institute"/>
            <person name="Kjaerbolling I."/>
            <person name="Vesth T."/>
            <person name="Frisvad J.C."/>
            <person name="Nybo J.L."/>
            <person name="Theobald S."/>
            <person name="Kildgaard S."/>
            <person name="Isbrandt T."/>
            <person name="Kuo A."/>
            <person name="Sato A."/>
            <person name="Lyhne E.K."/>
            <person name="Kogle M.E."/>
            <person name="Wiebenga A."/>
            <person name="Kun R.S."/>
            <person name="Lubbers R.J."/>
            <person name="Makela M.R."/>
            <person name="Barry K."/>
            <person name="Chovatia M."/>
            <person name="Clum A."/>
            <person name="Daum C."/>
            <person name="Haridas S."/>
            <person name="He G."/>
            <person name="LaButti K."/>
            <person name="Lipzen A."/>
            <person name="Mondo S."/>
            <person name="Riley R."/>
            <person name="Salamov A."/>
            <person name="Simmons B.A."/>
            <person name="Magnuson J.K."/>
            <person name="Henrissat B."/>
            <person name="Mortensen U.H."/>
            <person name="Larsen T.O."/>
            <person name="Devries R.P."/>
            <person name="Grigoriev I.V."/>
            <person name="Machida M."/>
            <person name="Baker S.E."/>
            <person name="Andersen M.R."/>
        </authorList>
    </citation>
    <scope>NUCLEOTIDE SEQUENCE [LARGE SCALE GENOMIC DNA]</scope>
    <source>
        <strain evidence="2 3">CBS 763.97</strain>
    </source>
</reference>
<proteinExistence type="predicted"/>
<keyword evidence="1" id="KW-0812">Transmembrane</keyword>
<accession>A0A5N7A7G1</accession>
<evidence type="ECO:0000256" key="1">
    <source>
        <dbReference type="SAM" id="Phobius"/>
    </source>
</evidence>
<gene>
    <name evidence="2" type="ORF">BDV27DRAFT_99680</name>
</gene>
<keyword evidence="3" id="KW-1185">Reference proteome</keyword>
<dbReference type="EMBL" id="ML737624">
    <property type="protein sequence ID" value="KAE8365787.1"/>
    <property type="molecule type" value="Genomic_DNA"/>
</dbReference>
<organism evidence="2 3">
    <name type="scientific">Aspergillus caelatus</name>
    <dbReference type="NCBI Taxonomy" id="61420"/>
    <lineage>
        <taxon>Eukaryota</taxon>
        <taxon>Fungi</taxon>
        <taxon>Dikarya</taxon>
        <taxon>Ascomycota</taxon>
        <taxon>Pezizomycotina</taxon>
        <taxon>Eurotiomycetes</taxon>
        <taxon>Eurotiomycetidae</taxon>
        <taxon>Eurotiales</taxon>
        <taxon>Aspergillaceae</taxon>
        <taxon>Aspergillus</taxon>
        <taxon>Aspergillus subgen. Circumdati</taxon>
    </lineage>
</organism>
<dbReference type="AlphaFoldDB" id="A0A5N7A7G1"/>
<dbReference type="Proteomes" id="UP000326268">
    <property type="component" value="Unassembled WGS sequence"/>
</dbReference>
<dbReference type="RefSeq" id="XP_031928868.1">
    <property type="nucleotide sequence ID" value="XM_032078164.1"/>
</dbReference>
<keyword evidence="1" id="KW-0472">Membrane</keyword>
<protein>
    <submittedName>
        <fullName evidence="2">Uncharacterized protein</fullName>
    </submittedName>
</protein>
<name>A0A5N7A7G1_9EURO</name>